<name>A0ABY4EWC0_9BACI</name>
<protein>
    <recommendedName>
        <fullName evidence="3">Alpha galactosidase C-terminal beta sandwich domain-containing protein</fullName>
    </recommendedName>
</protein>
<dbReference type="Gene3D" id="2.60.40.1180">
    <property type="entry name" value="Golgi alpha-mannosidase II"/>
    <property type="match status" value="1"/>
</dbReference>
<proteinExistence type="predicted"/>
<gene>
    <name evidence="1" type="ORF">MUN88_00675</name>
</gene>
<dbReference type="InterPro" id="IPR013780">
    <property type="entry name" value="Glyco_hydro_b"/>
</dbReference>
<keyword evidence="2" id="KW-1185">Reference proteome</keyword>
<dbReference type="SUPFAM" id="SSF51011">
    <property type="entry name" value="Glycosyl hydrolase domain"/>
    <property type="match status" value="1"/>
</dbReference>
<dbReference type="RefSeq" id="WP_244719655.1">
    <property type="nucleotide sequence ID" value="NZ_CP095072.1"/>
</dbReference>
<evidence type="ECO:0000313" key="1">
    <source>
        <dbReference type="EMBL" id="UOQ48711.1"/>
    </source>
</evidence>
<accession>A0ABY4EWC0</accession>
<dbReference type="EMBL" id="CP095072">
    <property type="protein sequence ID" value="UOQ48711.1"/>
    <property type="molecule type" value="Genomic_DNA"/>
</dbReference>
<evidence type="ECO:0008006" key="3">
    <source>
        <dbReference type="Google" id="ProtNLM"/>
    </source>
</evidence>
<sequence>MKVTDKNEKEIELASLDILVTKWSDKSGIALSVINKHPEESPTIHLSFSTANKKVMLYGISGDSPDVYNDVDKNNVTIFEKDLGEFVPHMKVKVKPHSLNIVQIV</sequence>
<evidence type="ECO:0000313" key="2">
    <source>
        <dbReference type="Proteomes" id="UP000831782"/>
    </source>
</evidence>
<reference evidence="1 2" key="1">
    <citation type="submission" date="2022-04" db="EMBL/GenBank/DDBJ databases">
        <title>Gracilibacillus sp. isolated from saltern.</title>
        <authorList>
            <person name="Won M."/>
            <person name="Lee C.-M."/>
            <person name="Woen H.-Y."/>
            <person name="Kwon S.-W."/>
        </authorList>
    </citation>
    <scope>NUCLEOTIDE SEQUENCE [LARGE SCALE GENOMIC DNA]</scope>
    <source>
        <strain evidence="1 2">SSWR10-1</strain>
    </source>
</reference>
<organism evidence="1 2">
    <name type="scientific">Gracilibacillus caseinilyticus</name>
    <dbReference type="NCBI Taxonomy" id="2932256"/>
    <lineage>
        <taxon>Bacteria</taxon>
        <taxon>Bacillati</taxon>
        <taxon>Bacillota</taxon>
        <taxon>Bacilli</taxon>
        <taxon>Bacillales</taxon>
        <taxon>Bacillaceae</taxon>
        <taxon>Gracilibacillus</taxon>
    </lineage>
</organism>
<dbReference type="Proteomes" id="UP000831782">
    <property type="component" value="Chromosome"/>
</dbReference>